<dbReference type="GO" id="GO:0019843">
    <property type="term" value="F:rRNA binding"/>
    <property type="evidence" value="ECO:0007669"/>
    <property type="project" value="UniProtKB-UniRule"/>
</dbReference>
<evidence type="ECO:0000313" key="7">
    <source>
        <dbReference type="Proteomes" id="UP000321567"/>
    </source>
</evidence>
<proteinExistence type="inferred from homology"/>
<dbReference type="Proteomes" id="UP000321567">
    <property type="component" value="Unassembled WGS sequence"/>
</dbReference>
<organism evidence="6 7">
    <name type="scientific">Pararhodospirillum oryzae</name>
    <dbReference type="NCBI Taxonomy" id="478448"/>
    <lineage>
        <taxon>Bacteria</taxon>
        <taxon>Pseudomonadati</taxon>
        <taxon>Pseudomonadota</taxon>
        <taxon>Alphaproteobacteria</taxon>
        <taxon>Rhodospirillales</taxon>
        <taxon>Rhodospirillaceae</taxon>
        <taxon>Pararhodospirillum</taxon>
    </lineage>
</organism>
<evidence type="ECO:0000313" key="6">
    <source>
        <dbReference type="EMBL" id="GEO82368.1"/>
    </source>
</evidence>
<dbReference type="PANTHER" id="PTHR21349:SF0">
    <property type="entry name" value="LARGE RIBOSOMAL SUBUNIT PROTEIN BL21M"/>
    <property type="match status" value="1"/>
</dbReference>
<dbReference type="InterPro" id="IPR028909">
    <property type="entry name" value="bL21-like"/>
</dbReference>
<protein>
    <recommendedName>
        <fullName evidence="4">Large ribosomal subunit protein bL21</fullName>
    </recommendedName>
</protein>
<comment type="similarity">
    <text evidence="1 4 5">Belongs to the bacterial ribosomal protein bL21 family.</text>
</comment>
<dbReference type="HAMAP" id="MF_01363">
    <property type="entry name" value="Ribosomal_bL21"/>
    <property type="match status" value="1"/>
</dbReference>
<dbReference type="GO" id="GO:0005737">
    <property type="term" value="C:cytoplasm"/>
    <property type="evidence" value="ECO:0007669"/>
    <property type="project" value="UniProtKB-ARBA"/>
</dbReference>
<dbReference type="InterPro" id="IPR036164">
    <property type="entry name" value="bL21-like_sf"/>
</dbReference>
<dbReference type="SUPFAM" id="SSF141091">
    <property type="entry name" value="L21p-like"/>
    <property type="match status" value="1"/>
</dbReference>
<comment type="function">
    <text evidence="4 5">This protein binds to 23S rRNA in the presence of protein L20.</text>
</comment>
<dbReference type="RefSeq" id="WP_147164386.1">
    <property type="nucleotide sequence ID" value="NZ_BJZO01000074.1"/>
</dbReference>
<keyword evidence="4 5" id="KW-0694">RNA-binding</keyword>
<keyword evidence="2 4" id="KW-0689">Ribosomal protein</keyword>
<sequence length="100" mass="10955">MFAVIKTGGKQYKVAENDVIDVEKLDAEEGATVAFDAVLAIGDRVGTPLLDGASVTAEVVAQHRAEKVIIFKKRRRQNYRRKGGHRQHLTRVRITGIAGA</sequence>
<dbReference type="GO" id="GO:0005840">
    <property type="term" value="C:ribosome"/>
    <property type="evidence" value="ECO:0007669"/>
    <property type="project" value="UniProtKB-KW"/>
</dbReference>
<gene>
    <name evidence="4 6" type="primary">rplU</name>
    <name evidence="6" type="ORF">ROR02_24990</name>
</gene>
<dbReference type="GO" id="GO:0006412">
    <property type="term" value="P:translation"/>
    <property type="evidence" value="ECO:0007669"/>
    <property type="project" value="UniProtKB-UniRule"/>
</dbReference>
<dbReference type="OrthoDB" id="9813334at2"/>
<evidence type="ECO:0000256" key="5">
    <source>
        <dbReference type="RuleBase" id="RU000562"/>
    </source>
</evidence>
<evidence type="ECO:0000256" key="4">
    <source>
        <dbReference type="HAMAP-Rule" id="MF_01363"/>
    </source>
</evidence>
<dbReference type="EMBL" id="BJZO01000074">
    <property type="protein sequence ID" value="GEO82368.1"/>
    <property type="molecule type" value="Genomic_DNA"/>
</dbReference>
<keyword evidence="3 4" id="KW-0687">Ribonucleoprotein</keyword>
<dbReference type="NCBIfam" id="TIGR00061">
    <property type="entry name" value="L21"/>
    <property type="match status" value="1"/>
</dbReference>
<keyword evidence="4 5" id="KW-0699">rRNA-binding</keyword>
<dbReference type="Pfam" id="PF00829">
    <property type="entry name" value="Ribosomal_L21p"/>
    <property type="match status" value="1"/>
</dbReference>
<name>A0A512HAB1_9PROT</name>
<evidence type="ECO:0000256" key="2">
    <source>
        <dbReference type="ARBA" id="ARBA00022980"/>
    </source>
</evidence>
<accession>A0A512HAB1</accession>
<reference evidence="6 7" key="1">
    <citation type="submission" date="2019-07" db="EMBL/GenBank/DDBJ databases">
        <title>Whole genome shotgun sequence of Rhodospirillum oryzae NBRC 107573.</title>
        <authorList>
            <person name="Hosoyama A."/>
            <person name="Uohara A."/>
            <person name="Ohji S."/>
            <person name="Ichikawa N."/>
        </authorList>
    </citation>
    <scope>NUCLEOTIDE SEQUENCE [LARGE SCALE GENOMIC DNA]</scope>
    <source>
        <strain evidence="6 7">NBRC 107573</strain>
    </source>
</reference>
<dbReference type="AlphaFoldDB" id="A0A512HAB1"/>
<comment type="caution">
    <text evidence="6">The sequence shown here is derived from an EMBL/GenBank/DDBJ whole genome shotgun (WGS) entry which is preliminary data.</text>
</comment>
<evidence type="ECO:0000256" key="3">
    <source>
        <dbReference type="ARBA" id="ARBA00023274"/>
    </source>
</evidence>
<dbReference type="PANTHER" id="PTHR21349">
    <property type="entry name" value="50S RIBOSOMAL PROTEIN L21"/>
    <property type="match status" value="1"/>
</dbReference>
<evidence type="ECO:0000256" key="1">
    <source>
        <dbReference type="ARBA" id="ARBA00008563"/>
    </source>
</evidence>
<dbReference type="GO" id="GO:0003735">
    <property type="term" value="F:structural constituent of ribosome"/>
    <property type="evidence" value="ECO:0007669"/>
    <property type="project" value="InterPro"/>
</dbReference>
<comment type="subunit">
    <text evidence="4">Part of the 50S ribosomal subunit. Contacts protein L20.</text>
</comment>
<dbReference type="InterPro" id="IPR001787">
    <property type="entry name" value="Ribosomal_bL21"/>
</dbReference>
<dbReference type="GO" id="GO:1990904">
    <property type="term" value="C:ribonucleoprotein complex"/>
    <property type="evidence" value="ECO:0007669"/>
    <property type="project" value="UniProtKB-KW"/>
</dbReference>
<keyword evidence="7" id="KW-1185">Reference proteome</keyword>